<dbReference type="Proteomes" id="UP001139354">
    <property type="component" value="Unassembled WGS sequence"/>
</dbReference>
<dbReference type="RefSeq" id="WP_229384635.1">
    <property type="nucleotide sequence ID" value="NZ_JAGTTN010000003.1"/>
</dbReference>
<sequence length="151" mass="17871">MVTYEQAHHNIRRVRGPASTHSCLNCGDPAAHWAYRNTSPVELEGTLRGSSGMVRYSPDPADYDPLCVMCHRIRDRQIAIDVWDWRGYTEEEVHEGMLEDFRVELEDLHEICDEEDLDYDEELEELTQHYIKKTHHTMQFVRRYRLMFGSL</sequence>
<accession>A0A9X1S446</accession>
<reference evidence="1" key="1">
    <citation type="submission" date="2021-04" db="EMBL/GenBank/DDBJ databases">
        <title>Microbacterium tenobrionis sp. nov. and Microbacterium allomyrinae sp. nov., isolated from larvae of Tenobrio molitor and Allomyrina dichotoma, respectively.</title>
        <authorList>
            <person name="Lee S.D."/>
        </authorList>
    </citation>
    <scope>NUCLEOTIDE SEQUENCE</scope>
    <source>
        <strain evidence="1">BWT-G7</strain>
    </source>
</reference>
<evidence type="ECO:0000313" key="2">
    <source>
        <dbReference type="Proteomes" id="UP001139354"/>
    </source>
</evidence>
<protein>
    <submittedName>
        <fullName evidence="1">Uncharacterized protein</fullName>
    </submittedName>
</protein>
<proteinExistence type="predicted"/>
<dbReference type="EMBL" id="JAGTTN010000003">
    <property type="protein sequence ID" value="MCC2032668.1"/>
    <property type="molecule type" value="Genomic_DNA"/>
</dbReference>
<name>A0A9X1S446_9MICO</name>
<evidence type="ECO:0000313" key="1">
    <source>
        <dbReference type="EMBL" id="MCC2032668.1"/>
    </source>
</evidence>
<comment type="caution">
    <text evidence="1">The sequence shown here is derived from an EMBL/GenBank/DDBJ whole genome shotgun (WGS) entry which is preliminary data.</text>
</comment>
<organism evidence="1 2">
    <name type="scientific">Microbacterium allomyrinae</name>
    <dbReference type="NCBI Taxonomy" id="2830666"/>
    <lineage>
        <taxon>Bacteria</taxon>
        <taxon>Bacillati</taxon>
        <taxon>Actinomycetota</taxon>
        <taxon>Actinomycetes</taxon>
        <taxon>Micrococcales</taxon>
        <taxon>Microbacteriaceae</taxon>
        <taxon>Microbacterium</taxon>
    </lineage>
</organism>
<keyword evidence="2" id="KW-1185">Reference proteome</keyword>
<dbReference type="AlphaFoldDB" id="A0A9X1S446"/>
<gene>
    <name evidence="1" type="ORF">KEC57_10805</name>
</gene>